<reference evidence="1 2" key="1">
    <citation type="submission" date="2013-11" db="EMBL/GenBank/DDBJ databases">
        <title>The Genome Sequence of Phytophthora parasitica P1569.</title>
        <authorList>
            <consortium name="The Broad Institute Genomics Platform"/>
            <person name="Russ C."/>
            <person name="Tyler B."/>
            <person name="Panabieres F."/>
            <person name="Shan W."/>
            <person name="Tripathy S."/>
            <person name="Grunwald N."/>
            <person name="Machado M."/>
            <person name="Johnson C.S."/>
            <person name="Arredondo F."/>
            <person name="Hong C."/>
            <person name="Coffey M."/>
            <person name="Young S.K."/>
            <person name="Zeng Q."/>
            <person name="Gargeya S."/>
            <person name="Fitzgerald M."/>
            <person name="Abouelleil A."/>
            <person name="Alvarado L."/>
            <person name="Chapman S.B."/>
            <person name="Gainer-Dewar J."/>
            <person name="Goldberg J."/>
            <person name="Griggs A."/>
            <person name="Gujja S."/>
            <person name="Hansen M."/>
            <person name="Howarth C."/>
            <person name="Imamovic A."/>
            <person name="Ireland A."/>
            <person name="Larimer J."/>
            <person name="McCowan C."/>
            <person name="Murphy C."/>
            <person name="Pearson M."/>
            <person name="Poon T.W."/>
            <person name="Priest M."/>
            <person name="Roberts A."/>
            <person name="Saif S."/>
            <person name="Shea T."/>
            <person name="Sykes S."/>
            <person name="Wortman J."/>
            <person name="Nusbaum C."/>
            <person name="Birren B."/>
        </authorList>
    </citation>
    <scope>NUCLEOTIDE SEQUENCE [LARGE SCALE GENOMIC DNA]</scope>
    <source>
        <strain evidence="1 2">P1569</strain>
    </source>
</reference>
<protein>
    <submittedName>
        <fullName evidence="1">Uncharacterized protein</fullName>
    </submittedName>
</protein>
<gene>
    <name evidence="1" type="ORF">F443_05532</name>
</gene>
<comment type="caution">
    <text evidence="1">The sequence shown here is derived from an EMBL/GenBank/DDBJ whole genome shotgun (WGS) entry which is preliminary data.</text>
</comment>
<organism evidence="1 2">
    <name type="scientific">Phytophthora nicotianae P1569</name>
    <dbReference type="NCBI Taxonomy" id="1317065"/>
    <lineage>
        <taxon>Eukaryota</taxon>
        <taxon>Sar</taxon>
        <taxon>Stramenopiles</taxon>
        <taxon>Oomycota</taxon>
        <taxon>Peronosporomycetes</taxon>
        <taxon>Peronosporales</taxon>
        <taxon>Peronosporaceae</taxon>
        <taxon>Phytophthora</taxon>
    </lineage>
</organism>
<evidence type="ECO:0000313" key="2">
    <source>
        <dbReference type="Proteomes" id="UP000018721"/>
    </source>
</evidence>
<keyword evidence="2" id="KW-1185">Reference proteome</keyword>
<dbReference type="HOGENOM" id="CLU_2377393_0_0_1"/>
<dbReference type="EMBL" id="ANIZ01000949">
    <property type="protein sequence ID" value="ETI51057.1"/>
    <property type="molecule type" value="Genomic_DNA"/>
</dbReference>
<evidence type="ECO:0000313" key="1">
    <source>
        <dbReference type="EMBL" id="ETI51057.1"/>
    </source>
</evidence>
<sequence>MPICQKRLCCALSTESAIQLEALQQAENRDFACAVYIALLGKTTPITTACPPSINAGGSQRAAANSGTVPDQAELSMCTSGKDTLVSDQALSRGM</sequence>
<dbReference type="AlphaFoldDB" id="V9FKW8"/>
<accession>V9FKW8</accession>
<dbReference type="Proteomes" id="UP000018721">
    <property type="component" value="Unassembled WGS sequence"/>
</dbReference>
<name>V9FKW8_PHYNI</name>
<proteinExistence type="predicted"/>